<dbReference type="GO" id="GO:0006782">
    <property type="term" value="P:protoporphyrinogen IX biosynthetic process"/>
    <property type="evidence" value="ECO:0007669"/>
    <property type="project" value="UniProtKB-UniRule"/>
</dbReference>
<comment type="similarity">
    <text evidence="3 11">Belongs to the protoporphyrinogen/coproporphyrinogen oxidase family. Protoporphyrinogen oxidase subfamily.</text>
</comment>
<evidence type="ECO:0000256" key="2">
    <source>
        <dbReference type="ARBA" id="ARBA00005073"/>
    </source>
</evidence>
<evidence type="ECO:0000313" key="14">
    <source>
        <dbReference type="Proteomes" id="UP000799437"/>
    </source>
</evidence>
<comment type="subcellular location">
    <subcellularLocation>
        <location evidence="11">Mitochondrion inner membrane</location>
    </subcellularLocation>
</comment>
<dbReference type="GO" id="GO:0004729">
    <property type="term" value="F:oxygen-dependent protoporphyrinogen oxidase activity"/>
    <property type="evidence" value="ECO:0007669"/>
    <property type="project" value="UniProtKB-UniRule"/>
</dbReference>
<dbReference type="SUPFAM" id="SSF54373">
    <property type="entry name" value="FAD-linked reductases, C-terminal domain"/>
    <property type="match status" value="1"/>
</dbReference>
<proteinExistence type="inferred from homology"/>
<evidence type="ECO:0000256" key="10">
    <source>
        <dbReference type="ARBA" id="ARBA00047554"/>
    </source>
</evidence>
<comment type="function">
    <text evidence="1 11">Catalyzes the 6-electron oxidation of protoporphyrinogen-IX to form protoporphyrin-IX.</text>
</comment>
<dbReference type="InterPro" id="IPR050464">
    <property type="entry name" value="Zeta_carotene_desat/Oxidored"/>
</dbReference>
<accession>A0A6A6VV85</accession>
<evidence type="ECO:0000256" key="9">
    <source>
        <dbReference type="ARBA" id="ARBA00023244"/>
    </source>
</evidence>
<dbReference type="InterPro" id="IPR004572">
    <property type="entry name" value="Protoporphyrinogen_oxidase"/>
</dbReference>
<evidence type="ECO:0000256" key="1">
    <source>
        <dbReference type="ARBA" id="ARBA00002600"/>
    </source>
</evidence>
<dbReference type="InterPro" id="IPR002937">
    <property type="entry name" value="Amino_oxidase"/>
</dbReference>
<dbReference type="Proteomes" id="UP000799437">
    <property type="component" value="Unassembled WGS sequence"/>
</dbReference>
<keyword evidence="14" id="KW-1185">Reference proteome</keyword>
<evidence type="ECO:0000256" key="3">
    <source>
        <dbReference type="ARBA" id="ARBA00010551"/>
    </source>
</evidence>
<dbReference type="Pfam" id="PF01593">
    <property type="entry name" value="Amino_oxidase"/>
    <property type="match status" value="1"/>
</dbReference>
<gene>
    <name evidence="13" type="ORF">EJ05DRAFT_480120</name>
</gene>
<evidence type="ECO:0000256" key="7">
    <source>
        <dbReference type="ARBA" id="ARBA00023002"/>
    </source>
</evidence>
<sequence>MLQRSNALRCLTRASYGRSSKPFLTHLHNPWFRRSYSPGPSDGQPYEIAVLGGGITGLSTAYWLTKKAPKANITVYEASKRVGGWVQSLEMDVDGDTVVFETGPRTLRTGSVNAMVTQAMLEDLDLADDIIFTSKDAASSRNRYIYYPDHLVRIPFPVDGLLDTLSTVLLEPAFEGILWQVLKEPWKWTRPSHLLDESVGEFLTRRIGKTATNNLVSAVFHGIYAGDIWQLSAKSIMRSAWELEGSFGSFGRGLSECLEHGALVDARDAELKSVLEPFLDGSQFMDDFKSSSVFAFKGGLSRLTEALETYLEDCPNVTLMTNCHVDDLTCEGALDLHNSGVLTDGKVRFNVTDMTDERRLRAPQVVDKDLVISTLPSRVLASMFAWKTESGISPYRGRPIPSIEMGDWATVMVVNFYFRESNIVPVKGFGYLIPQSVPFENNPERALGVIFDSDAVTGQDTGSGTKLTVMMGGHYWAGWDKYPSPEHATQMAMDLLKRHIGDIPEPAKTMATLQENCIPQYRVGWDTATKSAHEQLLHYFGGRLRVAGPSWHGVGLHDCTRAAYDVTEGADGWHRGKSEPRTGLEMFKEDPVFLHSKTMQQPKKTRFY</sequence>
<evidence type="ECO:0000256" key="6">
    <source>
        <dbReference type="ARBA" id="ARBA00022827"/>
    </source>
</evidence>
<reference evidence="13" key="1">
    <citation type="journal article" date="2020" name="Stud. Mycol.">
        <title>101 Dothideomycetes genomes: a test case for predicting lifestyles and emergence of pathogens.</title>
        <authorList>
            <person name="Haridas S."/>
            <person name="Albert R."/>
            <person name="Binder M."/>
            <person name="Bloem J."/>
            <person name="Labutti K."/>
            <person name="Salamov A."/>
            <person name="Andreopoulos B."/>
            <person name="Baker S."/>
            <person name="Barry K."/>
            <person name="Bills G."/>
            <person name="Bluhm B."/>
            <person name="Cannon C."/>
            <person name="Castanera R."/>
            <person name="Culley D."/>
            <person name="Daum C."/>
            <person name="Ezra D."/>
            <person name="Gonzalez J."/>
            <person name="Henrissat B."/>
            <person name="Kuo A."/>
            <person name="Liang C."/>
            <person name="Lipzen A."/>
            <person name="Lutzoni F."/>
            <person name="Magnuson J."/>
            <person name="Mondo S."/>
            <person name="Nolan M."/>
            <person name="Ohm R."/>
            <person name="Pangilinan J."/>
            <person name="Park H.-J."/>
            <person name="Ramirez L."/>
            <person name="Alfaro M."/>
            <person name="Sun H."/>
            <person name="Tritt A."/>
            <person name="Yoshinaga Y."/>
            <person name="Zwiers L.-H."/>
            <person name="Turgeon B."/>
            <person name="Goodwin S."/>
            <person name="Spatafora J."/>
            <person name="Crous P."/>
            <person name="Grigoriev I."/>
        </authorList>
    </citation>
    <scope>NUCLEOTIDE SEQUENCE</scope>
    <source>
        <strain evidence="13">CBS 121739</strain>
    </source>
</reference>
<evidence type="ECO:0000313" key="13">
    <source>
        <dbReference type="EMBL" id="KAF2753634.1"/>
    </source>
</evidence>
<evidence type="ECO:0000256" key="8">
    <source>
        <dbReference type="ARBA" id="ARBA00023133"/>
    </source>
</evidence>
<organism evidence="13 14">
    <name type="scientific">Pseudovirgaria hyperparasitica</name>
    <dbReference type="NCBI Taxonomy" id="470096"/>
    <lineage>
        <taxon>Eukaryota</taxon>
        <taxon>Fungi</taxon>
        <taxon>Dikarya</taxon>
        <taxon>Ascomycota</taxon>
        <taxon>Pezizomycotina</taxon>
        <taxon>Dothideomycetes</taxon>
        <taxon>Dothideomycetes incertae sedis</taxon>
        <taxon>Acrospermales</taxon>
        <taxon>Acrospermaceae</taxon>
        <taxon>Pseudovirgaria</taxon>
    </lineage>
</organism>
<dbReference type="GeneID" id="54485865"/>
<evidence type="ECO:0000259" key="12">
    <source>
        <dbReference type="Pfam" id="PF01593"/>
    </source>
</evidence>
<dbReference type="GO" id="GO:0005743">
    <property type="term" value="C:mitochondrial inner membrane"/>
    <property type="evidence" value="ECO:0007669"/>
    <property type="project" value="UniProtKB-SubCell"/>
</dbReference>
<comment type="cofactor">
    <cofactor evidence="11">
        <name>FAD</name>
        <dbReference type="ChEBI" id="CHEBI:57692"/>
    </cofactor>
    <text evidence="11">Binds 1 FAD per subunit.</text>
</comment>
<keyword evidence="9 11" id="KW-0627">Porphyrin biosynthesis</keyword>
<dbReference type="PANTHER" id="PTHR42923">
    <property type="entry name" value="PROTOPORPHYRINOGEN OXIDASE"/>
    <property type="match status" value="1"/>
</dbReference>
<comment type="pathway">
    <text evidence="2 11">Porphyrin-containing compound metabolism; protoporphyrin-IX biosynthesis; protoporphyrin-IX from protoporphyrinogen-IX: step 1/1.</text>
</comment>
<evidence type="ECO:0000256" key="11">
    <source>
        <dbReference type="RuleBase" id="RU367069"/>
    </source>
</evidence>
<name>A0A6A6VV85_9PEZI</name>
<dbReference type="InterPro" id="IPR036188">
    <property type="entry name" value="FAD/NAD-bd_sf"/>
</dbReference>
<keyword evidence="5 11" id="KW-0285">Flavoprotein</keyword>
<keyword evidence="6 11" id="KW-0274">FAD</keyword>
<dbReference type="EC" id="1.3.3.4" evidence="4 11"/>
<dbReference type="PANTHER" id="PTHR42923:SF3">
    <property type="entry name" value="PROTOPORPHYRINOGEN OXIDASE"/>
    <property type="match status" value="1"/>
</dbReference>
<dbReference type="EMBL" id="ML996583">
    <property type="protein sequence ID" value="KAF2753634.1"/>
    <property type="molecule type" value="Genomic_DNA"/>
</dbReference>
<dbReference type="SUPFAM" id="SSF51905">
    <property type="entry name" value="FAD/NAD(P)-binding domain"/>
    <property type="match status" value="1"/>
</dbReference>
<dbReference type="RefSeq" id="XP_033596085.1">
    <property type="nucleotide sequence ID" value="XM_033744811.1"/>
</dbReference>
<evidence type="ECO:0000256" key="5">
    <source>
        <dbReference type="ARBA" id="ARBA00022630"/>
    </source>
</evidence>
<dbReference type="Gene3D" id="3.50.50.60">
    <property type="entry name" value="FAD/NAD(P)-binding domain"/>
    <property type="match status" value="1"/>
</dbReference>
<keyword evidence="7 11" id="KW-0560">Oxidoreductase</keyword>
<dbReference type="OrthoDB" id="438553at2759"/>
<protein>
    <recommendedName>
        <fullName evidence="4 11">Protoporphyrinogen oxidase</fullName>
        <ecNumber evidence="4 11">1.3.3.4</ecNumber>
    </recommendedName>
</protein>
<evidence type="ECO:0000256" key="4">
    <source>
        <dbReference type="ARBA" id="ARBA00012867"/>
    </source>
</evidence>
<dbReference type="AlphaFoldDB" id="A0A6A6VV85"/>
<comment type="catalytic activity">
    <reaction evidence="10 11">
        <text>protoporphyrinogen IX + 3 O2 = protoporphyrin IX + 3 H2O2</text>
        <dbReference type="Rhea" id="RHEA:25576"/>
        <dbReference type="ChEBI" id="CHEBI:15379"/>
        <dbReference type="ChEBI" id="CHEBI:16240"/>
        <dbReference type="ChEBI" id="CHEBI:57306"/>
        <dbReference type="ChEBI" id="CHEBI:57307"/>
        <dbReference type="EC" id="1.3.3.4"/>
    </reaction>
</comment>
<dbReference type="UniPathway" id="UPA00251">
    <property type="reaction ID" value="UER00324"/>
</dbReference>
<feature type="domain" description="Amine oxidase" evidence="12">
    <location>
        <begin position="55"/>
        <end position="564"/>
    </location>
</feature>
<dbReference type="NCBIfam" id="TIGR00562">
    <property type="entry name" value="proto_IX_ox"/>
    <property type="match status" value="1"/>
</dbReference>
<keyword evidence="8 11" id="KW-0350">Heme biosynthesis</keyword>